<name>A0A0A1WQN4_ZEUCU</name>
<sequence length="147" mass="15287">MSREEEEEEVRSLLLRHKDRIILDLCETDLLTILVKNSVLTQSEEDLLLKTYSTASAPSSAPPSAVVIKRKLSTAVSSGSGSSSNTVTSYGDGVVGEEGCSSAAGCSSSNSRSASVIGDNAQSDNRSVTPSLVNISGTDGNIGIFCI</sequence>
<protein>
    <submittedName>
        <fullName evidence="1">Angiopoietin-2</fullName>
    </submittedName>
</protein>
<proteinExistence type="predicted"/>
<accession>A0A0A1WQN4</accession>
<gene>
    <name evidence="1" type="primary">ANGPT2_2</name>
    <name evidence="1" type="ORF">g.25811</name>
</gene>
<organism evidence="1">
    <name type="scientific">Zeugodacus cucurbitae</name>
    <name type="common">Melon fruit fly</name>
    <name type="synonym">Bactrocera cucurbitae</name>
    <dbReference type="NCBI Taxonomy" id="28588"/>
    <lineage>
        <taxon>Eukaryota</taxon>
        <taxon>Metazoa</taxon>
        <taxon>Ecdysozoa</taxon>
        <taxon>Arthropoda</taxon>
        <taxon>Hexapoda</taxon>
        <taxon>Insecta</taxon>
        <taxon>Pterygota</taxon>
        <taxon>Neoptera</taxon>
        <taxon>Endopterygota</taxon>
        <taxon>Diptera</taxon>
        <taxon>Brachycera</taxon>
        <taxon>Muscomorpha</taxon>
        <taxon>Tephritoidea</taxon>
        <taxon>Tephritidae</taxon>
        <taxon>Zeugodacus</taxon>
        <taxon>Zeugodacus</taxon>
    </lineage>
</organism>
<reference evidence="1" key="2">
    <citation type="journal article" date="2015" name="Gigascience">
        <title>Reconstructing a comprehensive transcriptome assembly of a white-pupal translocated strain of the pest fruit fly Bactrocera cucurbitae.</title>
        <authorList>
            <person name="Sim S.B."/>
            <person name="Calla B."/>
            <person name="Hall B."/>
            <person name="DeRego T."/>
            <person name="Geib S.M."/>
        </authorList>
    </citation>
    <scope>NUCLEOTIDE SEQUENCE</scope>
</reference>
<dbReference type="AlphaFoldDB" id="A0A0A1WQN4"/>
<reference evidence="1" key="1">
    <citation type="submission" date="2014-11" db="EMBL/GenBank/DDBJ databases">
        <authorList>
            <person name="Geib S."/>
        </authorList>
    </citation>
    <scope>NUCLEOTIDE SEQUENCE</scope>
</reference>
<dbReference type="EMBL" id="GBXI01013549">
    <property type="protein sequence ID" value="JAD00743.1"/>
    <property type="molecule type" value="Transcribed_RNA"/>
</dbReference>
<evidence type="ECO:0000313" key="1">
    <source>
        <dbReference type="EMBL" id="JAD00743.1"/>
    </source>
</evidence>